<comment type="caution">
    <text evidence="10">The sequence shown here is derived from an EMBL/GenBank/DDBJ whole genome shotgun (WGS) entry which is preliminary data.</text>
</comment>
<dbReference type="GO" id="GO:0005886">
    <property type="term" value="C:plasma membrane"/>
    <property type="evidence" value="ECO:0007669"/>
    <property type="project" value="UniProtKB-SubCell"/>
</dbReference>
<dbReference type="InterPro" id="IPR000045">
    <property type="entry name" value="Prepilin_IV_endopep_pep"/>
</dbReference>
<evidence type="ECO:0000256" key="1">
    <source>
        <dbReference type="ARBA" id="ARBA00004651"/>
    </source>
</evidence>
<accession>A0A1F4VR21</accession>
<gene>
    <name evidence="10" type="ORF">A3A70_01690</name>
</gene>
<evidence type="ECO:0000313" key="11">
    <source>
        <dbReference type="Proteomes" id="UP000178964"/>
    </source>
</evidence>
<evidence type="ECO:0000256" key="6">
    <source>
        <dbReference type="ARBA" id="ARBA00023136"/>
    </source>
</evidence>
<evidence type="ECO:0000256" key="2">
    <source>
        <dbReference type="ARBA" id="ARBA00005801"/>
    </source>
</evidence>
<evidence type="ECO:0000259" key="9">
    <source>
        <dbReference type="Pfam" id="PF06750"/>
    </source>
</evidence>
<evidence type="ECO:0000256" key="7">
    <source>
        <dbReference type="SAM" id="Phobius"/>
    </source>
</evidence>
<name>A0A1F4VR21_UNCKA</name>
<dbReference type="InterPro" id="IPR010627">
    <property type="entry name" value="Prepilin_pept_A24_N"/>
</dbReference>
<organism evidence="10 11">
    <name type="scientific">candidate division WWE3 bacterium RIFCSPLOWO2_01_FULL_42_11</name>
    <dbReference type="NCBI Taxonomy" id="1802627"/>
    <lineage>
        <taxon>Bacteria</taxon>
        <taxon>Katanobacteria</taxon>
    </lineage>
</organism>
<evidence type="ECO:0000313" key="10">
    <source>
        <dbReference type="EMBL" id="OGC59652.1"/>
    </source>
</evidence>
<protein>
    <recommendedName>
        <fullName evidence="12">Prepilin peptidase</fullName>
    </recommendedName>
</protein>
<evidence type="ECO:0008006" key="12">
    <source>
        <dbReference type="Google" id="ProtNLM"/>
    </source>
</evidence>
<keyword evidence="4 7" id="KW-0812">Transmembrane</keyword>
<evidence type="ECO:0000256" key="4">
    <source>
        <dbReference type="ARBA" id="ARBA00022692"/>
    </source>
</evidence>
<dbReference type="EMBL" id="MEVK01000011">
    <property type="protein sequence ID" value="OGC59652.1"/>
    <property type="molecule type" value="Genomic_DNA"/>
</dbReference>
<dbReference type="GO" id="GO:0006465">
    <property type="term" value="P:signal peptide processing"/>
    <property type="evidence" value="ECO:0007669"/>
    <property type="project" value="TreeGrafter"/>
</dbReference>
<feature type="transmembrane region" description="Helical" evidence="7">
    <location>
        <begin position="221"/>
        <end position="242"/>
    </location>
</feature>
<dbReference type="PANTHER" id="PTHR30487">
    <property type="entry name" value="TYPE 4 PREPILIN-LIKE PROTEINS LEADER PEPTIDE-PROCESSING ENZYME"/>
    <property type="match status" value="1"/>
</dbReference>
<feature type="transmembrane region" description="Helical" evidence="7">
    <location>
        <begin position="84"/>
        <end position="108"/>
    </location>
</feature>
<feature type="domain" description="Prepilin peptidase A24 N-terminal" evidence="9">
    <location>
        <begin position="11"/>
        <end position="92"/>
    </location>
</feature>
<dbReference type="AlphaFoldDB" id="A0A1F4VR21"/>
<reference evidence="10 11" key="1">
    <citation type="journal article" date="2016" name="Nat. Commun.">
        <title>Thousands of microbial genomes shed light on interconnected biogeochemical processes in an aquifer system.</title>
        <authorList>
            <person name="Anantharaman K."/>
            <person name="Brown C.T."/>
            <person name="Hug L.A."/>
            <person name="Sharon I."/>
            <person name="Castelle C.J."/>
            <person name="Probst A.J."/>
            <person name="Thomas B.C."/>
            <person name="Singh A."/>
            <person name="Wilkins M.J."/>
            <person name="Karaoz U."/>
            <person name="Brodie E.L."/>
            <person name="Williams K.H."/>
            <person name="Hubbard S.S."/>
            <person name="Banfield J.F."/>
        </authorList>
    </citation>
    <scope>NUCLEOTIDE SEQUENCE [LARGE SCALE GENOMIC DNA]</scope>
</reference>
<feature type="domain" description="Prepilin type IV endopeptidase peptidase" evidence="8">
    <location>
        <begin position="103"/>
        <end position="204"/>
    </location>
</feature>
<sequence length="247" mass="28005">MLFLPSAFIFILGTIFGSFANVLIDRLPFEKSIGGRSKCEKCHHTLSGFELIPLLSYVVQRGRCRHCSSVIPPRLLFVELLNGLVWVLLFYLFGFSDILLFPIFTLLICMSLTDLENLTLPFSLVGLLIILSLTRFFISNMAIQTIYGGLISLGLFSLIYLLTKKRGIGFADLPFVFALSLLLEWPDFILMLWIAFVSGALVGIILLRFKRQGMKDRIPFGPFLVLGTVLTFFYSQIIWRYLLNLVG</sequence>
<keyword evidence="5 7" id="KW-1133">Transmembrane helix</keyword>
<dbReference type="STRING" id="1802627.A3A70_01690"/>
<dbReference type="PANTHER" id="PTHR30487:SF0">
    <property type="entry name" value="PREPILIN LEADER PEPTIDASE_N-METHYLTRANSFERASE-RELATED"/>
    <property type="match status" value="1"/>
</dbReference>
<evidence type="ECO:0000256" key="3">
    <source>
        <dbReference type="ARBA" id="ARBA00022475"/>
    </source>
</evidence>
<keyword evidence="3" id="KW-1003">Cell membrane</keyword>
<dbReference type="GO" id="GO:0004190">
    <property type="term" value="F:aspartic-type endopeptidase activity"/>
    <property type="evidence" value="ECO:0007669"/>
    <property type="project" value="InterPro"/>
</dbReference>
<comment type="similarity">
    <text evidence="2">Belongs to the peptidase A24 family.</text>
</comment>
<comment type="subcellular location">
    <subcellularLocation>
        <location evidence="1">Cell membrane</location>
        <topology evidence="1">Multi-pass membrane protein</topology>
    </subcellularLocation>
</comment>
<proteinExistence type="inferred from homology"/>
<dbReference type="Pfam" id="PF06750">
    <property type="entry name" value="A24_N_bact"/>
    <property type="match status" value="1"/>
</dbReference>
<feature type="transmembrane region" description="Helical" evidence="7">
    <location>
        <begin position="144"/>
        <end position="162"/>
    </location>
</feature>
<dbReference type="Proteomes" id="UP000178964">
    <property type="component" value="Unassembled WGS sequence"/>
</dbReference>
<feature type="transmembrane region" description="Helical" evidence="7">
    <location>
        <begin position="120"/>
        <end position="138"/>
    </location>
</feature>
<dbReference type="Pfam" id="PF01478">
    <property type="entry name" value="Peptidase_A24"/>
    <property type="match status" value="1"/>
</dbReference>
<evidence type="ECO:0000256" key="5">
    <source>
        <dbReference type="ARBA" id="ARBA00022989"/>
    </source>
</evidence>
<feature type="transmembrane region" description="Helical" evidence="7">
    <location>
        <begin position="167"/>
        <end position="183"/>
    </location>
</feature>
<dbReference type="InterPro" id="IPR050882">
    <property type="entry name" value="Prepilin_peptidase/N-MTase"/>
</dbReference>
<evidence type="ECO:0000259" key="8">
    <source>
        <dbReference type="Pfam" id="PF01478"/>
    </source>
</evidence>
<feature type="transmembrane region" description="Helical" evidence="7">
    <location>
        <begin position="189"/>
        <end position="209"/>
    </location>
</feature>
<keyword evidence="6 7" id="KW-0472">Membrane</keyword>